<dbReference type="Pfam" id="PF12399">
    <property type="entry name" value="BCA_ABC_TP_C"/>
    <property type="match status" value="1"/>
</dbReference>
<comment type="caution">
    <text evidence="5">The sequence shown here is derived from an EMBL/GenBank/DDBJ whole genome shotgun (WGS) entry which is preliminary data.</text>
</comment>
<evidence type="ECO:0000313" key="6">
    <source>
        <dbReference type="Proteomes" id="UP000257706"/>
    </source>
</evidence>
<dbReference type="GO" id="GO:0005524">
    <property type="term" value="F:ATP binding"/>
    <property type="evidence" value="ECO:0007669"/>
    <property type="project" value="UniProtKB-KW"/>
</dbReference>
<feature type="domain" description="ABC transporter" evidence="4">
    <location>
        <begin position="5"/>
        <end position="252"/>
    </location>
</feature>
<dbReference type="GO" id="GO:0015188">
    <property type="term" value="F:L-isoleucine transmembrane transporter activity"/>
    <property type="evidence" value="ECO:0007669"/>
    <property type="project" value="TreeGrafter"/>
</dbReference>
<keyword evidence="2" id="KW-0547">Nucleotide-binding</keyword>
<dbReference type="GO" id="GO:0015192">
    <property type="term" value="F:L-phenylalanine transmembrane transporter activity"/>
    <property type="evidence" value="ECO:0007669"/>
    <property type="project" value="TreeGrafter"/>
</dbReference>
<dbReference type="GO" id="GO:0016887">
    <property type="term" value="F:ATP hydrolysis activity"/>
    <property type="evidence" value="ECO:0007669"/>
    <property type="project" value="InterPro"/>
</dbReference>
<keyword evidence="3 5" id="KW-0067">ATP-binding</keyword>
<dbReference type="GO" id="GO:1903805">
    <property type="term" value="P:L-valine import across plasma membrane"/>
    <property type="evidence" value="ECO:0007669"/>
    <property type="project" value="TreeGrafter"/>
</dbReference>
<dbReference type="PANTHER" id="PTHR45772">
    <property type="entry name" value="CONSERVED COMPONENT OF ABC TRANSPORTER FOR NATURAL AMINO ACIDS-RELATED"/>
    <property type="match status" value="1"/>
</dbReference>
<dbReference type="InterPro" id="IPR032823">
    <property type="entry name" value="BCA_ABC_TP_C"/>
</dbReference>
<gene>
    <name evidence="5" type="primary">livG</name>
    <name evidence="5" type="ORF">DCK97_17075</name>
</gene>
<dbReference type="GO" id="GO:0015808">
    <property type="term" value="P:L-alanine transport"/>
    <property type="evidence" value="ECO:0007669"/>
    <property type="project" value="TreeGrafter"/>
</dbReference>
<proteinExistence type="predicted"/>
<evidence type="ECO:0000313" key="5">
    <source>
        <dbReference type="EMBL" id="HAE49133.1"/>
    </source>
</evidence>
<reference evidence="5 6" key="1">
    <citation type="journal article" date="2018" name="Nat. Biotechnol.">
        <title>A standardized bacterial taxonomy based on genome phylogeny substantially revises the tree of life.</title>
        <authorList>
            <person name="Parks D.H."/>
            <person name="Chuvochina M."/>
            <person name="Waite D.W."/>
            <person name="Rinke C."/>
            <person name="Skarshewski A."/>
            <person name="Chaumeil P.A."/>
            <person name="Hugenholtz P."/>
        </authorList>
    </citation>
    <scope>NUCLEOTIDE SEQUENCE [LARGE SCALE GENOMIC DNA]</scope>
    <source>
        <strain evidence="5">UBA8739</strain>
    </source>
</reference>
<protein>
    <submittedName>
        <fullName evidence="5">High-affinity branched-chain amino acid ABC transporter ATP-binding protein LivG</fullName>
    </submittedName>
</protein>
<dbReference type="EMBL" id="DMAI01000279">
    <property type="protein sequence ID" value="HAE49133.1"/>
    <property type="molecule type" value="Genomic_DNA"/>
</dbReference>
<dbReference type="InterPro" id="IPR003439">
    <property type="entry name" value="ABC_transporter-like_ATP-bd"/>
</dbReference>
<keyword evidence="1" id="KW-0813">Transport</keyword>
<evidence type="ECO:0000259" key="4">
    <source>
        <dbReference type="PROSITE" id="PS50893"/>
    </source>
</evidence>
<organism evidence="5 6">
    <name type="scientific">Tistrella mobilis</name>
    <dbReference type="NCBI Taxonomy" id="171437"/>
    <lineage>
        <taxon>Bacteria</taxon>
        <taxon>Pseudomonadati</taxon>
        <taxon>Pseudomonadota</taxon>
        <taxon>Alphaproteobacteria</taxon>
        <taxon>Geminicoccales</taxon>
        <taxon>Geminicoccaceae</taxon>
        <taxon>Tistrella</taxon>
    </lineage>
</organism>
<dbReference type="Gene3D" id="3.40.50.300">
    <property type="entry name" value="P-loop containing nucleotide triphosphate hydrolases"/>
    <property type="match status" value="1"/>
</dbReference>
<dbReference type="GO" id="GO:1903806">
    <property type="term" value="P:L-isoleucine import across plasma membrane"/>
    <property type="evidence" value="ECO:0007669"/>
    <property type="project" value="TreeGrafter"/>
</dbReference>
<dbReference type="PANTHER" id="PTHR45772:SF7">
    <property type="entry name" value="AMINO ACID ABC TRANSPORTER ATP-BINDING PROTEIN"/>
    <property type="match status" value="1"/>
</dbReference>
<dbReference type="SMART" id="SM00382">
    <property type="entry name" value="AAA"/>
    <property type="match status" value="1"/>
</dbReference>
<dbReference type="Proteomes" id="UP000257706">
    <property type="component" value="Unassembled WGS sequence"/>
</dbReference>
<dbReference type="AlphaFoldDB" id="A0A3B9IP93"/>
<dbReference type="InterPro" id="IPR003593">
    <property type="entry name" value="AAA+_ATPase"/>
</dbReference>
<sequence>MTAILETRGLTKAFGGLVAVGDVDFAVEEGGITGIIGPNGAGKSTFFNLISLFYRSSSGTITFRGEDVTRLRTHDMPPRGMARTFQTTHLFAEASVLENVIVGYRHRTRAGLLDALIASPRERREIAEARMRAMEALDFVGLADVAHRPAGLISQEQQKRAAIALGLVGGPRLLLLDEPAAGINPEETDDLGRLIRRIAEAGVTVCLIEHKMKMVMGLCDRIMVLHHGRKIAEGTPDQIRTDDAVITAYLGSDAHAHA</sequence>
<dbReference type="Pfam" id="PF00005">
    <property type="entry name" value="ABC_tran"/>
    <property type="match status" value="1"/>
</dbReference>
<dbReference type="InterPro" id="IPR027417">
    <property type="entry name" value="P-loop_NTPase"/>
</dbReference>
<dbReference type="GO" id="GO:0005886">
    <property type="term" value="C:plasma membrane"/>
    <property type="evidence" value="ECO:0007669"/>
    <property type="project" value="TreeGrafter"/>
</dbReference>
<evidence type="ECO:0000256" key="2">
    <source>
        <dbReference type="ARBA" id="ARBA00022741"/>
    </source>
</evidence>
<evidence type="ECO:0000256" key="1">
    <source>
        <dbReference type="ARBA" id="ARBA00022448"/>
    </source>
</evidence>
<dbReference type="GO" id="GO:0005304">
    <property type="term" value="F:L-valine transmembrane transporter activity"/>
    <property type="evidence" value="ECO:0007669"/>
    <property type="project" value="TreeGrafter"/>
</dbReference>
<dbReference type="InterPro" id="IPR051120">
    <property type="entry name" value="ABC_AA/LPS_Transport"/>
</dbReference>
<evidence type="ECO:0000256" key="3">
    <source>
        <dbReference type="ARBA" id="ARBA00022840"/>
    </source>
</evidence>
<dbReference type="PROSITE" id="PS50893">
    <property type="entry name" value="ABC_TRANSPORTER_2"/>
    <property type="match status" value="1"/>
</dbReference>
<dbReference type="CDD" id="cd03219">
    <property type="entry name" value="ABC_Mj1267_LivG_branched"/>
    <property type="match status" value="1"/>
</dbReference>
<dbReference type="SUPFAM" id="SSF52540">
    <property type="entry name" value="P-loop containing nucleoside triphosphate hydrolases"/>
    <property type="match status" value="1"/>
</dbReference>
<dbReference type="FunFam" id="3.40.50.300:FF:000421">
    <property type="entry name" value="Branched-chain amino acid ABC transporter ATP-binding protein"/>
    <property type="match status" value="1"/>
</dbReference>
<name>A0A3B9IP93_9PROT</name>
<dbReference type="GO" id="GO:0042941">
    <property type="term" value="P:D-alanine transmembrane transport"/>
    <property type="evidence" value="ECO:0007669"/>
    <property type="project" value="TreeGrafter"/>
</dbReference>
<accession>A0A3B9IP93</accession>